<dbReference type="GO" id="GO:0008270">
    <property type="term" value="F:zinc ion binding"/>
    <property type="evidence" value="ECO:0007669"/>
    <property type="project" value="InterPro"/>
</dbReference>
<dbReference type="EMBL" id="FOWC01000003">
    <property type="protein sequence ID" value="SFO96120.1"/>
    <property type="molecule type" value="Genomic_DNA"/>
</dbReference>
<dbReference type="STRING" id="112413.SAMN05421854_103573"/>
<dbReference type="PANTHER" id="PTHR43677">
    <property type="entry name" value="SHORT-CHAIN DEHYDROGENASE/REDUCTASE"/>
    <property type="match status" value="1"/>
</dbReference>
<dbReference type="Gene3D" id="3.90.180.10">
    <property type="entry name" value="Medium-chain alcohol dehydrogenases, catalytic domain"/>
    <property type="match status" value="1"/>
</dbReference>
<dbReference type="Pfam" id="PF00107">
    <property type="entry name" value="ADH_zinc_N"/>
    <property type="match status" value="1"/>
</dbReference>
<protein>
    <submittedName>
        <fullName evidence="3">NADPH2:quinone reductase</fullName>
    </submittedName>
    <submittedName>
        <fullName evidence="2">NADPH:quinone oxidoreductase family protein</fullName>
    </submittedName>
</protein>
<dbReference type="EMBL" id="JAAGNC010000127">
    <property type="protein sequence ID" value="NEC58860.1"/>
    <property type="molecule type" value="Genomic_DNA"/>
</dbReference>
<dbReference type="Pfam" id="PF08240">
    <property type="entry name" value="ADH_N"/>
    <property type="match status" value="1"/>
</dbReference>
<feature type="domain" description="Enoyl reductase (ER)" evidence="1">
    <location>
        <begin position="7"/>
        <end position="320"/>
    </location>
</feature>
<name>A0A1I5LFQ0_9PSEU</name>
<sequence length="324" mass="33122">MKAVHIKDLEGPSTVSVAEADAPSRAGDQVLIDVHAAGVSFPDLLQTRGLYQVKPELPFVPGAEVAGVVAAAPDGAAVKAGDRVAALPFLGGFAEQVACAADAVFPIPDELGFDQAAAIPFNYLTAHFALCRRGRMAAGETVLVHGAAGGVGTAVIQVAKAFGAGKVLGVVSTPEKGETAVAAGADEYVLAEGFKDAVKASTGGRGVDVIADVVGGDRFTDSLRCLAADGRMLVIGFTGGSIPEVKVNRLLLNNLDVVGVGWGAYALPRPGYLPGQWAELLPKLASGKIVPPLGGSYPLAEVRQALEAIENRKAMGKLILSVRP</sequence>
<dbReference type="InterPro" id="IPR013154">
    <property type="entry name" value="ADH-like_N"/>
</dbReference>
<evidence type="ECO:0000259" key="1">
    <source>
        <dbReference type="SMART" id="SM00829"/>
    </source>
</evidence>
<dbReference type="SMART" id="SM00829">
    <property type="entry name" value="PKS_ER"/>
    <property type="match status" value="1"/>
</dbReference>
<reference evidence="3 4" key="1">
    <citation type="submission" date="2016-10" db="EMBL/GenBank/DDBJ databases">
        <authorList>
            <person name="de Groot N.N."/>
        </authorList>
    </citation>
    <scope>NUCLEOTIDE SEQUENCE [LARGE SCALE GENOMIC DNA]</scope>
    <source>
        <strain evidence="3 4">DSM 44637</strain>
    </source>
</reference>
<reference evidence="2 5" key="2">
    <citation type="submission" date="2020-01" db="EMBL/GenBank/DDBJ databases">
        <title>Insect and environment-associated Actinomycetes.</title>
        <authorList>
            <person name="Currrie C."/>
            <person name="Chevrette M."/>
            <person name="Carlson C."/>
            <person name="Stubbendieck R."/>
            <person name="Wendt-Pienkowski E."/>
        </authorList>
    </citation>
    <scope>NUCLEOTIDE SEQUENCE [LARGE SCALE GENOMIC DNA]</scope>
    <source>
        <strain evidence="2 5">SID8386</strain>
    </source>
</reference>
<dbReference type="GO" id="GO:0016491">
    <property type="term" value="F:oxidoreductase activity"/>
    <property type="evidence" value="ECO:0007669"/>
    <property type="project" value="InterPro"/>
</dbReference>
<dbReference type="InterPro" id="IPR020843">
    <property type="entry name" value="ER"/>
</dbReference>
<dbReference type="PANTHER" id="PTHR43677:SF4">
    <property type="entry name" value="QUINONE OXIDOREDUCTASE-LIKE PROTEIN 2"/>
    <property type="match status" value="1"/>
</dbReference>
<dbReference type="InterPro" id="IPR013149">
    <property type="entry name" value="ADH-like_C"/>
</dbReference>
<evidence type="ECO:0000313" key="2">
    <source>
        <dbReference type="EMBL" id="NEC58860.1"/>
    </source>
</evidence>
<keyword evidence="5" id="KW-1185">Reference proteome</keyword>
<evidence type="ECO:0000313" key="5">
    <source>
        <dbReference type="Proteomes" id="UP000470404"/>
    </source>
</evidence>
<dbReference type="OrthoDB" id="4190732at2"/>
<dbReference type="SUPFAM" id="SSF50129">
    <property type="entry name" value="GroES-like"/>
    <property type="match status" value="1"/>
</dbReference>
<dbReference type="PROSITE" id="PS01162">
    <property type="entry name" value="QOR_ZETA_CRYSTAL"/>
    <property type="match status" value="1"/>
</dbReference>
<evidence type="ECO:0000313" key="4">
    <source>
        <dbReference type="Proteomes" id="UP000199137"/>
    </source>
</evidence>
<evidence type="ECO:0000313" key="3">
    <source>
        <dbReference type="EMBL" id="SFO96120.1"/>
    </source>
</evidence>
<dbReference type="InterPro" id="IPR036291">
    <property type="entry name" value="NAD(P)-bd_dom_sf"/>
</dbReference>
<proteinExistence type="predicted"/>
<dbReference type="InterPro" id="IPR051397">
    <property type="entry name" value="Zn-ADH-like_protein"/>
</dbReference>
<dbReference type="Gene3D" id="3.40.50.720">
    <property type="entry name" value="NAD(P)-binding Rossmann-like Domain"/>
    <property type="match status" value="1"/>
</dbReference>
<dbReference type="Proteomes" id="UP000199137">
    <property type="component" value="Unassembled WGS sequence"/>
</dbReference>
<dbReference type="InterPro" id="IPR002364">
    <property type="entry name" value="Quin_OxRdtase/zeta-crystal_CS"/>
</dbReference>
<dbReference type="SUPFAM" id="SSF51735">
    <property type="entry name" value="NAD(P)-binding Rossmann-fold domains"/>
    <property type="match status" value="1"/>
</dbReference>
<dbReference type="InterPro" id="IPR011032">
    <property type="entry name" value="GroES-like_sf"/>
</dbReference>
<dbReference type="CDD" id="cd08241">
    <property type="entry name" value="QOR1"/>
    <property type="match status" value="1"/>
</dbReference>
<accession>A0A1I5LFQ0</accession>
<dbReference type="RefSeq" id="WP_067582310.1">
    <property type="nucleotide sequence ID" value="NZ_FOWC01000003.1"/>
</dbReference>
<dbReference type="AlphaFoldDB" id="A0A1I5LFQ0"/>
<organism evidence="3 4">
    <name type="scientific">Amycolatopsis rubida</name>
    <dbReference type="NCBI Taxonomy" id="112413"/>
    <lineage>
        <taxon>Bacteria</taxon>
        <taxon>Bacillati</taxon>
        <taxon>Actinomycetota</taxon>
        <taxon>Actinomycetes</taxon>
        <taxon>Pseudonocardiales</taxon>
        <taxon>Pseudonocardiaceae</taxon>
        <taxon>Amycolatopsis</taxon>
    </lineage>
</organism>
<dbReference type="Proteomes" id="UP000470404">
    <property type="component" value="Unassembled WGS sequence"/>
</dbReference>
<gene>
    <name evidence="2" type="ORF">G3I59_25500</name>
    <name evidence="3" type="ORF">SAMN05421854_103573</name>
</gene>